<gene>
    <name evidence="1" type="ORF">HHI_06599</name>
</gene>
<reference evidence="1 2" key="1">
    <citation type="submission" date="2013-04" db="EMBL/GenBank/DDBJ databases">
        <title>Hyphomonas hirschiana VP5 Genome Sequencing.</title>
        <authorList>
            <person name="Lai Q."/>
            <person name="Shao Z."/>
        </authorList>
    </citation>
    <scope>NUCLEOTIDE SEQUENCE [LARGE SCALE GENOMIC DNA]</scope>
    <source>
        <strain evidence="1 2">VP5</strain>
    </source>
</reference>
<name>A0A059FXA7_9PROT</name>
<proteinExistence type="predicted"/>
<dbReference type="EMBL" id="ARYI01000004">
    <property type="protein sequence ID" value="KCZ95319.1"/>
    <property type="molecule type" value="Genomic_DNA"/>
</dbReference>
<keyword evidence="2" id="KW-1185">Reference proteome</keyword>
<comment type="caution">
    <text evidence="1">The sequence shown here is derived from an EMBL/GenBank/DDBJ whole genome shotgun (WGS) entry which is preliminary data.</text>
</comment>
<evidence type="ECO:0000313" key="2">
    <source>
        <dbReference type="Proteomes" id="UP000025061"/>
    </source>
</evidence>
<dbReference type="Proteomes" id="UP000025061">
    <property type="component" value="Unassembled WGS sequence"/>
</dbReference>
<sequence>MVQSEARHIAQVQMAQIKKAPAPSCIAVWNKWVSVALASQTFGINETYYRYEVKLSDEIREQDCFGKSFHTTLLCSVRIQVRSMTCLKSPQDRVHNIFGIARLGGDVSTK</sequence>
<evidence type="ECO:0000313" key="1">
    <source>
        <dbReference type="EMBL" id="KCZ95319.1"/>
    </source>
</evidence>
<accession>A0A059FXA7</accession>
<dbReference type="AlphaFoldDB" id="A0A059FXA7"/>
<organism evidence="1 2">
    <name type="scientific">Hyphomonas hirschiana VP5</name>
    <dbReference type="NCBI Taxonomy" id="1280951"/>
    <lineage>
        <taxon>Bacteria</taxon>
        <taxon>Pseudomonadati</taxon>
        <taxon>Pseudomonadota</taxon>
        <taxon>Alphaproteobacteria</taxon>
        <taxon>Hyphomonadales</taxon>
        <taxon>Hyphomonadaceae</taxon>
        <taxon>Hyphomonas</taxon>
    </lineage>
</organism>
<protein>
    <submittedName>
        <fullName evidence="1">Uncharacterized protein</fullName>
    </submittedName>
</protein>